<keyword evidence="4" id="KW-1185">Reference proteome</keyword>
<evidence type="ECO:0000256" key="1">
    <source>
        <dbReference type="ARBA" id="ARBA00008666"/>
    </source>
</evidence>
<feature type="compositionally biased region" description="Low complexity" evidence="2">
    <location>
        <begin position="163"/>
        <end position="178"/>
    </location>
</feature>
<name>A0A835STC7_CHLIN</name>
<dbReference type="Pfam" id="PF14922">
    <property type="entry name" value="FWWh"/>
    <property type="match status" value="1"/>
</dbReference>
<dbReference type="InterPro" id="IPR029417">
    <property type="entry name" value="FAM227"/>
</dbReference>
<feature type="compositionally biased region" description="Low complexity" evidence="2">
    <location>
        <begin position="425"/>
        <end position="436"/>
    </location>
</feature>
<organism evidence="3 4">
    <name type="scientific">Chlamydomonas incerta</name>
    <dbReference type="NCBI Taxonomy" id="51695"/>
    <lineage>
        <taxon>Eukaryota</taxon>
        <taxon>Viridiplantae</taxon>
        <taxon>Chlorophyta</taxon>
        <taxon>core chlorophytes</taxon>
        <taxon>Chlorophyceae</taxon>
        <taxon>CS clade</taxon>
        <taxon>Chlamydomonadales</taxon>
        <taxon>Chlamydomonadaceae</taxon>
        <taxon>Chlamydomonas</taxon>
    </lineage>
</organism>
<comment type="caution">
    <text evidence="3">The sequence shown here is derived from an EMBL/GenBank/DDBJ whole genome shotgun (WGS) entry which is preliminary data.</text>
</comment>
<sequence>MAMNGAGGAGVEEESILSLLEHFKDDGNVGLLVKELHELSARVQTAELATIVNPRRDAAGTQRKLGPGSDSSAPPSPARGPAAYALGRASGGGAAEPPSADRGSSGAAAGEKLRGIDAFANAVRRVRHQLPSGSITGMGSTGGGSPDASVSGAEGGTAGGGTANNNNNNNNNNSNNSNSGGGGAAGARGGRVEEAVLPVPPEDTSHALPAPAGGHEWEALQAAVNDSVAAFGAAAAKMGWKKWALTRAHSVLLVSLFWWVVATAFKSDHPLSRSLQDFAFGHFCRHYVTVVLQLRGKARDQYQQVWIEMMAAASLYLLAEVFPRSQHKFDEGLRALITKQLRLWTAGALPADMHPSAHADAHDAAPAAYSIAAQAAAATAAQSGATRAQQQAKAAAVAAAAAAAAPAPSLPSFSGMSTAHFGRGASARSFRSASRRQSLNGTARSRANIGGGGLGGFGGGGGSDGEGGGSAGPQAFVFTKNSPVMARMLAGQAAGTVPAPGYGGGAAGGGGGGAGLGGPGAPPVIKGLRKNTVGGTLARLHRALDEASDEELSYSRLAASATTSASDSVAAYEASKRAAAAEAAALRRGLAEARAGIEARQRAALAGGGVAVKQLSDRLSGYIQNDLDKALAGHPASSEPVGGQHGGAEAPRYLRPTAAQRAAGGGGDGGGAAVKPARLMAPMYEMRRVEGNIRAALAGGRHSSTDTAARTAAVTAAREAASAADWRPLAQYPVGTKDTRRRKMAATILHGLDLERYAV</sequence>
<accession>A0A835STC7</accession>
<dbReference type="AlphaFoldDB" id="A0A835STC7"/>
<reference evidence="3" key="1">
    <citation type="journal article" date="2020" name="bioRxiv">
        <title>Comparative genomics of Chlamydomonas.</title>
        <authorList>
            <person name="Craig R.J."/>
            <person name="Hasan A.R."/>
            <person name="Ness R.W."/>
            <person name="Keightley P.D."/>
        </authorList>
    </citation>
    <scope>NUCLEOTIDE SEQUENCE</scope>
    <source>
        <strain evidence="3">SAG 7.73</strain>
    </source>
</reference>
<comment type="similarity">
    <text evidence="1">Belongs to the FAM227 family.</text>
</comment>
<dbReference type="EMBL" id="JAEHOC010000048">
    <property type="protein sequence ID" value="KAG2426275.1"/>
    <property type="molecule type" value="Genomic_DNA"/>
</dbReference>
<dbReference type="OrthoDB" id="538318at2759"/>
<feature type="compositionally biased region" description="Gly residues" evidence="2">
    <location>
        <begin position="179"/>
        <end position="189"/>
    </location>
</feature>
<feature type="compositionally biased region" description="Gly residues" evidence="2">
    <location>
        <begin position="449"/>
        <end position="471"/>
    </location>
</feature>
<gene>
    <name evidence="3" type="ORF">HXX76_013032</name>
</gene>
<dbReference type="Proteomes" id="UP000650467">
    <property type="component" value="Unassembled WGS sequence"/>
</dbReference>
<feature type="compositionally biased region" description="Gly residues" evidence="2">
    <location>
        <begin position="153"/>
        <end position="162"/>
    </location>
</feature>
<evidence type="ECO:0000313" key="3">
    <source>
        <dbReference type="EMBL" id="KAG2426275.1"/>
    </source>
</evidence>
<feature type="compositionally biased region" description="Low complexity" evidence="2">
    <location>
        <begin position="95"/>
        <end position="109"/>
    </location>
</feature>
<feature type="region of interest" description="Disordered" evidence="2">
    <location>
        <begin position="425"/>
        <end position="473"/>
    </location>
</feature>
<feature type="region of interest" description="Disordered" evidence="2">
    <location>
        <begin position="130"/>
        <end position="190"/>
    </location>
</feature>
<feature type="region of interest" description="Disordered" evidence="2">
    <location>
        <begin position="53"/>
        <end position="109"/>
    </location>
</feature>
<protein>
    <submittedName>
        <fullName evidence="3">Uncharacterized protein</fullName>
    </submittedName>
</protein>
<evidence type="ECO:0000313" key="4">
    <source>
        <dbReference type="Proteomes" id="UP000650467"/>
    </source>
</evidence>
<feature type="compositionally biased region" description="Low complexity" evidence="2">
    <location>
        <begin position="66"/>
        <end position="88"/>
    </location>
</feature>
<evidence type="ECO:0000256" key="2">
    <source>
        <dbReference type="SAM" id="MobiDB-lite"/>
    </source>
</evidence>
<proteinExistence type="inferred from homology"/>